<feature type="domain" description="Type IX secretion system protein PorV" evidence="2">
    <location>
        <begin position="31"/>
        <end position="226"/>
    </location>
</feature>
<gene>
    <name evidence="3" type="ORF">A2024_00760</name>
</gene>
<accession>A0A1F5R2T7</accession>
<evidence type="ECO:0000256" key="1">
    <source>
        <dbReference type="SAM" id="SignalP"/>
    </source>
</evidence>
<dbReference type="EMBL" id="MFFM01000046">
    <property type="protein sequence ID" value="OGF08794.1"/>
    <property type="molecule type" value="Genomic_DNA"/>
</dbReference>
<proteinExistence type="predicted"/>
<dbReference type="InterPro" id="IPR045741">
    <property type="entry name" value="PorV"/>
</dbReference>
<evidence type="ECO:0000313" key="4">
    <source>
        <dbReference type="Proteomes" id="UP000177230"/>
    </source>
</evidence>
<evidence type="ECO:0000259" key="2">
    <source>
        <dbReference type="Pfam" id="PF19572"/>
    </source>
</evidence>
<sequence length="309" mass="34383">MIRYLSRLFFALFVFATADSALAEVYPLAGSTAMSFLKIGAGARTAGMAEAGIALVNDATACYWNPARLAQMPLKNSFHFQHNVWIAETSVDEIYYATGFGKHRLGLGGRLLSSGDIPLREDIPSLDPLDFYQAYDFFGSLSYAFVPSSLLSVGVSYRRLYEKVYLNSAYGHSLQAGLNFNLLKGDLSLAGTADNIGPRMQMAGNLFKQPTTFKLGTAYKLPWFAYNGRFTAAADVAKPIDGKWQSRWGGEYLWRDQLALRMGYRTGHDTETYSLGMGCRWRSYEFDYAFVPSLYDLGTSHRFSLGLGF</sequence>
<reference evidence="3 4" key="1">
    <citation type="journal article" date="2016" name="Nat. Commun.">
        <title>Thousands of microbial genomes shed light on interconnected biogeochemical processes in an aquifer system.</title>
        <authorList>
            <person name="Anantharaman K."/>
            <person name="Brown C.T."/>
            <person name="Hug L.A."/>
            <person name="Sharon I."/>
            <person name="Castelle C.J."/>
            <person name="Probst A.J."/>
            <person name="Thomas B.C."/>
            <person name="Singh A."/>
            <person name="Wilkins M.J."/>
            <person name="Karaoz U."/>
            <person name="Brodie E.L."/>
            <person name="Williams K.H."/>
            <person name="Hubbard S.S."/>
            <person name="Banfield J.F."/>
        </authorList>
    </citation>
    <scope>NUCLEOTIDE SEQUENCE [LARGE SCALE GENOMIC DNA]</scope>
</reference>
<comment type="caution">
    <text evidence="3">The sequence shown here is derived from an EMBL/GenBank/DDBJ whole genome shotgun (WGS) entry which is preliminary data.</text>
</comment>
<keyword evidence="1" id="KW-0732">Signal</keyword>
<dbReference type="AlphaFoldDB" id="A0A1F5R2T7"/>
<dbReference type="Gene3D" id="2.40.160.60">
    <property type="entry name" value="Outer membrane protein transport protein (OMPP1/FadL/TodX)"/>
    <property type="match status" value="1"/>
</dbReference>
<dbReference type="NCBIfam" id="NF033709">
    <property type="entry name" value="PorV_fam"/>
    <property type="match status" value="1"/>
</dbReference>
<feature type="signal peptide" evidence="1">
    <location>
        <begin position="1"/>
        <end position="23"/>
    </location>
</feature>
<protein>
    <recommendedName>
        <fullName evidence="2">Type IX secretion system protein PorV domain-containing protein</fullName>
    </recommendedName>
</protein>
<evidence type="ECO:0000313" key="3">
    <source>
        <dbReference type="EMBL" id="OGF08794.1"/>
    </source>
</evidence>
<dbReference type="Pfam" id="PF19572">
    <property type="entry name" value="PorV"/>
    <property type="match status" value="1"/>
</dbReference>
<dbReference type="SUPFAM" id="SSF56935">
    <property type="entry name" value="Porins"/>
    <property type="match status" value="1"/>
</dbReference>
<organism evidence="3 4">
    <name type="scientific">Candidatus Edwardsbacteria bacterium GWF2_54_11</name>
    <dbReference type="NCBI Taxonomy" id="1817851"/>
    <lineage>
        <taxon>Bacteria</taxon>
        <taxon>Candidatus Edwardsiibacteriota</taxon>
    </lineage>
</organism>
<feature type="chain" id="PRO_5009520554" description="Type IX secretion system protein PorV domain-containing protein" evidence="1">
    <location>
        <begin position="24"/>
        <end position="309"/>
    </location>
</feature>
<name>A0A1F5R2T7_9BACT</name>
<dbReference type="Proteomes" id="UP000177230">
    <property type="component" value="Unassembled WGS sequence"/>
</dbReference>